<reference evidence="1" key="1">
    <citation type="submission" date="2023-03" db="EMBL/GenBank/DDBJ databases">
        <authorList>
            <person name="Shen W."/>
            <person name="Cai J."/>
        </authorList>
    </citation>
    <scope>NUCLEOTIDE SEQUENCE</scope>
    <source>
        <strain evidence="1">P33-2</strain>
    </source>
</reference>
<evidence type="ECO:0000313" key="2">
    <source>
        <dbReference type="Proteomes" id="UP001260773"/>
    </source>
</evidence>
<comment type="caution">
    <text evidence="1">The sequence shown here is derived from an EMBL/GenBank/DDBJ whole genome shotgun (WGS) entry which is preliminary data.</text>
</comment>
<organism evidence="1 2">
    <name type="scientific">Enterococcus avium</name>
    <name type="common">Streptococcus avium</name>
    <dbReference type="NCBI Taxonomy" id="33945"/>
    <lineage>
        <taxon>Bacteria</taxon>
        <taxon>Bacillati</taxon>
        <taxon>Bacillota</taxon>
        <taxon>Bacilli</taxon>
        <taxon>Lactobacillales</taxon>
        <taxon>Enterococcaceae</taxon>
        <taxon>Enterococcus</taxon>
    </lineage>
</organism>
<evidence type="ECO:0008006" key="3">
    <source>
        <dbReference type="Google" id="ProtNLM"/>
    </source>
</evidence>
<accession>A0AAW8S543</accession>
<dbReference type="AlphaFoldDB" id="A0AAW8S543"/>
<protein>
    <recommendedName>
        <fullName evidence="3">Excisionase</fullName>
    </recommendedName>
</protein>
<dbReference type="RefSeq" id="WP_311863122.1">
    <property type="nucleotide sequence ID" value="NZ_JARPVY010000026.1"/>
</dbReference>
<gene>
    <name evidence="1" type="ORF">P7D43_16715</name>
</gene>
<proteinExistence type="predicted"/>
<sequence length="81" mass="9586">MAEQITIAETIKLPQLSMPKDEAIKYFGFEGHESTFQRLLAEFKVHPDYKSGYRAPTYKIVLININLFDQFLDWKDKNKFK</sequence>
<dbReference type="EMBL" id="JARPWH010000074">
    <property type="protein sequence ID" value="MDT2404010.1"/>
    <property type="molecule type" value="Genomic_DNA"/>
</dbReference>
<name>A0AAW8S543_ENTAV</name>
<evidence type="ECO:0000313" key="1">
    <source>
        <dbReference type="EMBL" id="MDT2404010.1"/>
    </source>
</evidence>
<dbReference type="Proteomes" id="UP001260773">
    <property type="component" value="Unassembled WGS sequence"/>
</dbReference>